<reference evidence="4" key="1">
    <citation type="journal article" date="2020" name="mSystems">
        <title>Genome- and Community-Level Interaction Insights into Carbon Utilization and Element Cycling Functions of Hydrothermarchaeota in Hydrothermal Sediment.</title>
        <authorList>
            <person name="Zhou Z."/>
            <person name="Liu Y."/>
            <person name="Xu W."/>
            <person name="Pan J."/>
            <person name="Luo Z.H."/>
            <person name="Li M."/>
        </authorList>
    </citation>
    <scope>NUCLEOTIDE SEQUENCE [LARGE SCALE GENOMIC DNA]</scope>
    <source>
        <strain evidence="4">SpSt-418</strain>
    </source>
</reference>
<protein>
    <submittedName>
        <fullName evidence="4">CBS domain-containing protein</fullName>
    </submittedName>
</protein>
<accession>A0A7C3PTV5</accession>
<keyword evidence="1 2" id="KW-0129">CBS domain</keyword>
<evidence type="ECO:0000256" key="2">
    <source>
        <dbReference type="PROSITE-ProRule" id="PRU00703"/>
    </source>
</evidence>
<proteinExistence type="predicted"/>
<gene>
    <name evidence="4" type="ORF">ENR64_25675</name>
</gene>
<evidence type="ECO:0000259" key="3">
    <source>
        <dbReference type="PROSITE" id="PS51371"/>
    </source>
</evidence>
<dbReference type="PANTHER" id="PTHR43080">
    <property type="entry name" value="CBS DOMAIN-CONTAINING PROTEIN CBSX3, MITOCHONDRIAL"/>
    <property type="match status" value="1"/>
</dbReference>
<dbReference type="Pfam" id="PF00571">
    <property type="entry name" value="CBS"/>
    <property type="match status" value="2"/>
</dbReference>
<evidence type="ECO:0000313" key="4">
    <source>
        <dbReference type="EMBL" id="HFN01082.1"/>
    </source>
</evidence>
<dbReference type="InterPro" id="IPR051257">
    <property type="entry name" value="Diverse_CBS-Domain"/>
</dbReference>
<organism evidence="4">
    <name type="scientific">Oscillatoriales cyanobacterium SpSt-418</name>
    <dbReference type="NCBI Taxonomy" id="2282169"/>
    <lineage>
        <taxon>Bacteria</taxon>
        <taxon>Bacillati</taxon>
        <taxon>Cyanobacteriota</taxon>
        <taxon>Cyanophyceae</taxon>
        <taxon>Oscillatoriophycideae</taxon>
        <taxon>Oscillatoriales</taxon>
    </lineage>
</organism>
<dbReference type="SMART" id="SM00116">
    <property type="entry name" value="CBS"/>
    <property type="match status" value="2"/>
</dbReference>
<name>A0A7C3PTV5_9CYAN</name>
<dbReference type="Gene3D" id="3.10.580.10">
    <property type="entry name" value="CBS-domain"/>
    <property type="match status" value="1"/>
</dbReference>
<dbReference type="InterPro" id="IPR046342">
    <property type="entry name" value="CBS_dom_sf"/>
</dbReference>
<feature type="domain" description="CBS" evidence="3">
    <location>
        <begin position="74"/>
        <end position="128"/>
    </location>
</feature>
<dbReference type="EMBL" id="DSRU01000368">
    <property type="protein sequence ID" value="HFN01082.1"/>
    <property type="molecule type" value="Genomic_DNA"/>
</dbReference>
<comment type="caution">
    <text evidence="4">The sequence shown here is derived from an EMBL/GenBank/DDBJ whole genome shotgun (WGS) entry which is preliminary data.</text>
</comment>
<dbReference type="SUPFAM" id="SSF54631">
    <property type="entry name" value="CBS-domain pair"/>
    <property type="match status" value="1"/>
</dbReference>
<dbReference type="PROSITE" id="PS51371">
    <property type="entry name" value="CBS"/>
    <property type="match status" value="2"/>
</dbReference>
<evidence type="ECO:0000256" key="1">
    <source>
        <dbReference type="ARBA" id="ARBA00023122"/>
    </source>
</evidence>
<dbReference type="PANTHER" id="PTHR43080:SF2">
    <property type="entry name" value="CBS DOMAIN-CONTAINING PROTEIN"/>
    <property type="match status" value="1"/>
</dbReference>
<dbReference type="AlphaFoldDB" id="A0A7C3PTV5"/>
<feature type="domain" description="CBS" evidence="3">
    <location>
        <begin position="7"/>
        <end position="67"/>
    </location>
</feature>
<dbReference type="InterPro" id="IPR000644">
    <property type="entry name" value="CBS_dom"/>
</dbReference>
<sequence>MKALDIMTKDIVTICNSATIAEALDLMKLKGWRSLVVDREDAQDAYGIITETDIACKVIAVGQNPDRVQVCEVMTKPCIVVNPDLSVENVAKLFANNRILGAPVIQGQLLGFVSISDILMKSHLGKKLHHKIPDQHLQHLVQYTHTVETEKNTHLETNVALWNIGEEQLTNLSQHDAEIALNAALEEYSKELAALREPDILDNLCSG</sequence>